<proteinExistence type="predicted"/>
<dbReference type="AlphaFoldDB" id="A0A165ELQ7"/>
<dbReference type="OrthoDB" id="61113at2759"/>
<evidence type="ECO:0000313" key="1">
    <source>
        <dbReference type="EMBL" id="KZT55118.1"/>
    </source>
</evidence>
<dbReference type="Proteomes" id="UP000076842">
    <property type="component" value="Unassembled WGS sequence"/>
</dbReference>
<evidence type="ECO:0000313" key="2">
    <source>
        <dbReference type="Proteomes" id="UP000076842"/>
    </source>
</evidence>
<accession>A0A165ELQ7</accession>
<dbReference type="InterPro" id="IPR016181">
    <property type="entry name" value="Acyl_CoA_acyltransferase"/>
</dbReference>
<dbReference type="SUPFAM" id="SSF55729">
    <property type="entry name" value="Acyl-CoA N-acyltransferases (Nat)"/>
    <property type="match status" value="1"/>
</dbReference>
<dbReference type="EMBL" id="KV424001">
    <property type="protein sequence ID" value="KZT55118.1"/>
    <property type="molecule type" value="Genomic_DNA"/>
</dbReference>
<sequence length="261" mass="28498">MTSTEPHIQIRRLQDPTNAQITAILLVMREAFAPGFALRATLGSEASAAQIDALHVCYVRAALVDGEGELWVAEVERPEVPGEKAIVGVTLCFPPGSDFLSSARQRAAAGLRQFHEVVGEQRARWFLDYYVAGIDALWKRCAGDAYMASYKLAKLAVLPEYRAFGIASELSRPVIERAARERKRVFGYGTSEKHVLGYKAVGCEILGATDFKTLTPVVGPAGEEKTSTLRVWGIGITPAAWADEEGQKEETITTQRGMAKL</sequence>
<dbReference type="Gene3D" id="3.40.630.30">
    <property type="match status" value="1"/>
</dbReference>
<reference evidence="1 2" key="1">
    <citation type="journal article" date="2016" name="Mol. Biol. Evol.">
        <title>Comparative Genomics of Early-Diverging Mushroom-Forming Fungi Provides Insights into the Origins of Lignocellulose Decay Capabilities.</title>
        <authorList>
            <person name="Nagy L.G."/>
            <person name="Riley R."/>
            <person name="Tritt A."/>
            <person name="Adam C."/>
            <person name="Daum C."/>
            <person name="Floudas D."/>
            <person name="Sun H."/>
            <person name="Yadav J.S."/>
            <person name="Pangilinan J."/>
            <person name="Larsson K.H."/>
            <person name="Matsuura K."/>
            <person name="Barry K."/>
            <person name="Labutti K."/>
            <person name="Kuo R."/>
            <person name="Ohm R.A."/>
            <person name="Bhattacharya S.S."/>
            <person name="Shirouzu T."/>
            <person name="Yoshinaga Y."/>
            <person name="Martin F.M."/>
            <person name="Grigoriev I.V."/>
            <person name="Hibbett D.S."/>
        </authorList>
    </citation>
    <scope>NUCLEOTIDE SEQUENCE [LARGE SCALE GENOMIC DNA]</scope>
    <source>
        <strain evidence="1 2">HHB12733</strain>
    </source>
</reference>
<protein>
    <recommendedName>
        <fullName evidence="3">N-acetyltransferase domain-containing protein</fullName>
    </recommendedName>
</protein>
<keyword evidence="2" id="KW-1185">Reference proteome</keyword>
<organism evidence="1 2">
    <name type="scientific">Calocera cornea HHB12733</name>
    <dbReference type="NCBI Taxonomy" id="1353952"/>
    <lineage>
        <taxon>Eukaryota</taxon>
        <taxon>Fungi</taxon>
        <taxon>Dikarya</taxon>
        <taxon>Basidiomycota</taxon>
        <taxon>Agaricomycotina</taxon>
        <taxon>Dacrymycetes</taxon>
        <taxon>Dacrymycetales</taxon>
        <taxon>Dacrymycetaceae</taxon>
        <taxon>Calocera</taxon>
    </lineage>
</organism>
<gene>
    <name evidence="1" type="ORF">CALCODRAFT_485053</name>
</gene>
<evidence type="ECO:0008006" key="3">
    <source>
        <dbReference type="Google" id="ProtNLM"/>
    </source>
</evidence>
<dbReference type="InParanoid" id="A0A165ELQ7"/>
<name>A0A165ELQ7_9BASI</name>